<protein>
    <submittedName>
        <fullName evidence="2">Uncharacterized protein</fullName>
    </submittedName>
</protein>
<gene>
    <name evidence="2" type="ORF">AVDCRST_MAG40-993</name>
</gene>
<accession>A0A6J4KQH8</accession>
<feature type="region of interest" description="Disordered" evidence="1">
    <location>
        <begin position="105"/>
        <end position="129"/>
    </location>
</feature>
<sequence>MGARVPVGPGPRAARRPRRRGRCTPARARSAGSVRHRVPATRPQAQGAARPPGVRAAARAEGPMTPVPAVAAVCGPEPRVAAMRPSCSGWASTSHRRVYRASPLTAGRSACGRGGPDHDEAASRRRGSS</sequence>
<dbReference type="EMBL" id="CADCTX010000290">
    <property type="protein sequence ID" value="CAA9311428.1"/>
    <property type="molecule type" value="Genomic_DNA"/>
</dbReference>
<organism evidence="2">
    <name type="scientific">uncultured Gemmatimonadaceae bacterium</name>
    <dbReference type="NCBI Taxonomy" id="246130"/>
    <lineage>
        <taxon>Bacteria</taxon>
        <taxon>Pseudomonadati</taxon>
        <taxon>Gemmatimonadota</taxon>
        <taxon>Gemmatimonadia</taxon>
        <taxon>Gemmatimonadales</taxon>
        <taxon>Gemmatimonadaceae</taxon>
        <taxon>environmental samples</taxon>
    </lineage>
</organism>
<dbReference type="AlphaFoldDB" id="A0A6J4KQH8"/>
<feature type="compositionally biased region" description="Low complexity" evidence="1">
    <location>
        <begin position="45"/>
        <end position="61"/>
    </location>
</feature>
<evidence type="ECO:0000256" key="1">
    <source>
        <dbReference type="SAM" id="MobiDB-lite"/>
    </source>
</evidence>
<feature type="compositionally biased region" description="Low complexity" evidence="1">
    <location>
        <begin position="1"/>
        <end position="12"/>
    </location>
</feature>
<proteinExistence type="predicted"/>
<reference evidence="2" key="1">
    <citation type="submission" date="2020-02" db="EMBL/GenBank/DDBJ databases">
        <authorList>
            <person name="Meier V. D."/>
        </authorList>
    </citation>
    <scope>NUCLEOTIDE SEQUENCE</scope>
    <source>
        <strain evidence="2">AVDCRST_MAG40</strain>
    </source>
</reference>
<evidence type="ECO:0000313" key="2">
    <source>
        <dbReference type="EMBL" id="CAA9311428.1"/>
    </source>
</evidence>
<feature type="compositionally biased region" description="Basic residues" evidence="1">
    <location>
        <begin position="13"/>
        <end position="22"/>
    </location>
</feature>
<name>A0A6J4KQH8_9BACT</name>
<feature type="region of interest" description="Disordered" evidence="1">
    <location>
        <begin position="1"/>
        <end position="61"/>
    </location>
</feature>